<protein>
    <submittedName>
        <fullName evidence="2">Uncharacterized protein</fullName>
    </submittedName>
</protein>
<evidence type="ECO:0000256" key="1">
    <source>
        <dbReference type="SAM" id="MobiDB-lite"/>
    </source>
</evidence>
<proteinExistence type="predicted"/>
<feature type="region of interest" description="Disordered" evidence="1">
    <location>
        <begin position="123"/>
        <end position="157"/>
    </location>
</feature>
<feature type="compositionally biased region" description="Pro residues" evidence="1">
    <location>
        <begin position="66"/>
        <end position="76"/>
    </location>
</feature>
<gene>
    <name evidence="2" type="ORF">C2845_PM18G14060</name>
</gene>
<evidence type="ECO:0000313" key="2">
    <source>
        <dbReference type="EMBL" id="RLM58203.1"/>
    </source>
</evidence>
<name>A0A3L6PIS0_PANMI</name>
<accession>A0A3L6PIS0</accession>
<organism evidence="2 3">
    <name type="scientific">Panicum miliaceum</name>
    <name type="common">Proso millet</name>
    <name type="synonym">Broomcorn millet</name>
    <dbReference type="NCBI Taxonomy" id="4540"/>
    <lineage>
        <taxon>Eukaryota</taxon>
        <taxon>Viridiplantae</taxon>
        <taxon>Streptophyta</taxon>
        <taxon>Embryophyta</taxon>
        <taxon>Tracheophyta</taxon>
        <taxon>Spermatophyta</taxon>
        <taxon>Magnoliopsida</taxon>
        <taxon>Liliopsida</taxon>
        <taxon>Poales</taxon>
        <taxon>Poaceae</taxon>
        <taxon>PACMAD clade</taxon>
        <taxon>Panicoideae</taxon>
        <taxon>Panicodae</taxon>
        <taxon>Paniceae</taxon>
        <taxon>Panicinae</taxon>
        <taxon>Panicum</taxon>
        <taxon>Panicum sect. Panicum</taxon>
    </lineage>
</organism>
<dbReference type="Proteomes" id="UP000275267">
    <property type="component" value="Unassembled WGS sequence"/>
</dbReference>
<feature type="region of interest" description="Disordered" evidence="1">
    <location>
        <begin position="180"/>
        <end position="233"/>
    </location>
</feature>
<evidence type="ECO:0000313" key="3">
    <source>
        <dbReference type="Proteomes" id="UP000275267"/>
    </source>
</evidence>
<dbReference type="AlphaFoldDB" id="A0A3L6PIS0"/>
<comment type="caution">
    <text evidence="2">The sequence shown here is derived from an EMBL/GenBank/DDBJ whole genome shotgun (WGS) entry which is preliminary data.</text>
</comment>
<keyword evidence="3" id="KW-1185">Reference proteome</keyword>
<feature type="compositionally biased region" description="Basic and acidic residues" evidence="1">
    <location>
        <begin position="218"/>
        <end position="233"/>
    </location>
</feature>
<feature type="region of interest" description="Disordered" evidence="1">
    <location>
        <begin position="1"/>
        <end position="24"/>
    </location>
</feature>
<reference evidence="3" key="1">
    <citation type="journal article" date="2019" name="Nat. Commun.">
        <title>The genome of broomcorn millet.</title>
        <authorList>
            <person name="Zou C."/>
            <person name="Miki D."/>
            <person name="Li D."/>
            <person name="Tang Q."/>
            <person name="Xiao L."/>
            <person name="Rajput S."/>
            <person name="Deng P."/>
            <person name="Jia W."/>
            <person name="Huang R."/>
            <person name="Zhang M."/>
            <person name="Sun Y."/>
            <person name="Hu J."/>
            <person name="Fu X."/>
            <person name="Schnable P.S."/>
            <person name="Li F."/>
            <person name="Zhang H."/>
            <person name="Feng B."/>
            <person name="Zhu X."/>
            <person name="Liu R."/>
            <person name="Schnable J.C."/>
            <person name="Zhu J.-K."/>
            <person name="Zhang H."/>
        </authorList>
    </citation>
    <scope>NUCLEOTIDE SEQUENCE [LARGE SCALE GENOMIC DNA]</scope>
</reference>
<sequence>MTPQMEKTASKDTAVIPPARTPARAFARSISTPRHMHMARHSRTTATTALPGRHRRRTSTRHDAVTPPPLCSPPAAPTLTTAPRTRPPPQCQTNTLKAPRAVAMLQGACGCCSHAQSVAPSAPQATTSLPRATSTADASASAHARLGASSSSTPVRSRCHRADARTLADPCAWEQPVRRCLMPGSRPPPRPAPGSSPRPRPSAAARAWVATPPTGEAQSHRQRAEPSRVKAGV</sequence>
<feature type="compositionally biased region" description="Low complexity" evidence="1">
    <location>
        <begin position="132"/>
        <end position="152"/>
    </location>
</feature>
<feature type="compositionally biased region" description="Pro residues" evidence="1">
    <location>
        <begin position="185"/>
        <end position="200"/>
    </location>
</feature>
<feature type="region of interest" description="Disordered" evidence="1">
    <location>
        <begin position="48"/>
        <end position="91"/>
    </location>
</feature>
<dbReference type="EMBL" id="PQIB02000017">
    <property type="protein sequence ID" value="RLM58203.1"/>
    <property type="molecule type" value="Genomic_DNA"/>
</dbReference>